<accession>A0A5B8FH86</accession>
<evidence type="ECO:0000313" key="3">
    <source>
        <dbReference type="Proteomes" id="UP000305888"/>
    </source>
</evidence>
<dbReference type="KEGG" id="ppru:FDP22_08980"/>
<organism evidence="2 3">
    <name type="scientific">Paroceanicella profunda</name>
    <dbReference type="NCBI Taxonomy" id="2579971"/>
    <lineage>
        <taxon>Bacteria</taxon>
        <taxon>Pseudomonadati</taxon>
        <taxon>Pseudomonadota</taxon>
        <taxon>Alphaproteobacteria</taxon>
        <taxon>Rhodobacterales</taxon>
        <taxon>Paracoccaceae</taxon>
        <taxon>Paroceanicella</taxon>
    </lineage>
</organism>
<proteinExistence type="predicted"/>
<dbReference type="AlphaFoldDB" id="A0A5B8FH86"/>
<reference evidence="2 3" key="1">
    <citation type="submission" date="2019-06" db="EMBL/GenBank/DDBJ databases">
        <title>Genome sequence of Rhodobacteraceae bacterium D4M1.</title>
        <authorList>
            <person name="Cao J."/>
        </authorList>
    </citation>
    <scope>NUCLEOTIDE SEQUENCE [LARGE SCALE GENOMIC DNA]</scope>
    <source>
        <strain evidence="2 3">D4M1</strain>
    </source>
</reference>
<feature type="region of interest" description="Disordered" evidence="1">
    <location>
        <begin position="9"/>
        <end position="32"/>
    </location>
</feature>
<evidence type="ECO:0000313" key="2">
    <source>
        <dbReference type="EMBL" id="QDL91897.1"/>
    </source>
</evidence>
<dbReference type="RefSeq" id="WP_138572052.1">
    <property type="nucleotide sequence ID" value="NZ_CP040818.1"/>
</dbReference>
<evidence type="ECO:0000256" key="1">
    <source>
        <dbReference type="SAM" id="MobiDB-lite"/>
    </source>
</evidence>
<gene>
    <name evidence="2" type="ORF">FDP22_08980</name>
</gene>
<name>A0A5B8FH86_9RHOB</name>
<dbReference type="OrthoDB" id="10005056at2"/>
<dbReference type="EMBL" id="CP040818">
    <property type="protein sequence ID" value="QDL91897.1"/>
    <property type="molecule type" value="Genomic_DNA"/>
</dbReference>
<feature type="compositionally biased region" description="Basic and acidic residues" evidence="1">
    <location>
        <begin position="21"/>
        <end position="32"/>
    </location>
</feature>
<protein>
    <submittedName>
        <fullName evidence="2">Uncharacterized protein</fullName>
    </submittedName>
</protein>
<dbReference type="Proteomes" id="UP000305888">
    <property type="component" value="Chromosome"/>
</dbReference>
<keyword evidence="3" id="KW-1185">Reference proteome</keyword>
<sequence>MIIYLETAAARGRRRASGPADRPEAPHRPWRGEGVDLLRDSLTWLVPVEMSIEHLLDRLEAPR</sequence>